<dbReference type="HAMAP" id="MF_00009">
    <property type="entry name" value="Endoribonucl_YbeY"/>
    <property type="match status" value="1"/>
</dbReference>
<gene>
    <name evidence="7" type="primary">ybeY</name>
    <name evidence="8" type="ORF">CfE428DRAFT_6335</name>
</gene>
<comment type="caution">
    <text evidence="8">The sequence shown here is derived from an EMBL/GenBank/DDBJ whole genome shotgun (WGS) entry which is preliminary data.</text>
</comment>
<protein>
    <recommendedName>
        <fullName evidence="7">Endoribonuclease YbeY</fullName>
        <ecNumber evidence="7">3.1.-.-</ecNumber>
    </recommendedName>
</protein>
<dbReference type="RefSeq" id="WP_006983653.1">
    <property type="nucleotide sequence ID" value="NZ_ABVL01000039.1"/>
</dbReference>
<dbReference type="PANTHER" id="PTHR46986">
    <property type="entry name" value="ENDORIBONUCLEASE YBEY, CHLOROPLASTIC"/>
    <property type="match status" value="1"/>
</dbReference>
<comment type="similarity">
    <text evidence="1 7">Belongs to the endoribonuclease YbeY family.</text>
</comment>
<keyword evidence="7" id="KW-0690">Ribosome biogenesis</keyword>
<evidence type="ECO:0000313" key="8">
    <source>
        <dbReference type="EMBL" id="EDY16146.1"/>
    </source>
</evidence>
<keyword evidence="5 7" id="KW-0378">Hydrolase</keyword>
<proteinExistence type="inferred from homology"/>
<dbReference type="InterPro" id="IPR020549">
    <property type="entry name" value="YbeY_CS"/>
</dbReference>
<keyword evidence="6 7" id="KW-0862">Zinc</keyword>
<dbReference type="EMBL" id="ABVL01000039">
    <property type="protein sequence ID" value="EDY16146.1"/>
    <property type="molecule type" value="Genomic_DNA"/>
</dbReference>
<evidence type="ECO:0000256" key="3">
    <source>
        <dbReference type="ARBA" id="ARBA00022723"/>
    </source>
</evidence>
<comment type="subcellular location">
    <subcellularLocation>
        <location evidence="7">Cytoplasm</location>
    </subcellularLocation>
</comment>
<dbReference type="InParanoid" id="B4DBP4"/>
<keyword evidence="9" id="KW-1185">Reference proteome</keyword>
<dbReference type="EC" id="3.1.-.-" evidence="7"/>
<evidence type="ECO:0000256" key="6">
    <source>
        <dbReference type="ARBA" id="ARBA00022833"/>
    </source>
</evidence>
<dbReference type="Gene3D" id="3.40.390.30">
    <property type="entry name" value="Metalloproteases ('zincins'), catalytic domain"/>
    <property type="match status" value="1"/>
</dbReference>
<dbReference type="Proteomes" id="UP000005824">
    <property type="component" value="Unassembled WGS sequence"/>
</dbReference>
<dbReference type="GO" id="GO:0004521">
    <property type="term" value="F:RNA endonuclease activity"/>
    <property type="evidence" value="ECO:0007669"/>
    <property type="project" value="UniProtKB-UniRule"/>
</dbReference>
<feature type="binding site" evidence="7">
    <location>
        <position position="113"/>
    </location>
    <ligand>
        <name>Zn(2+)</name>
        <dbReference type="ChEBI" id="CHEBI:29105"/>
        <note>catalytic</note>
    </ligand>
</feature>
<dbReference type="NCBIfam" id="TIGR00043">
    <property type="entry name" value="rRNA maturation RNase YbeY"/>
    <property type="match status" value="1"/>
</dbReference>
<dbReference type="PANTHER" id="PTHR46986:SF1">
    <property type="entry name" value="ENDORIBONUCLEASE YBEY, CHLOROPLASTIC"/>
    <property type="match status" value="1"/>
</dbReference>
<sequence>MSIQVYNRQRAVRLRLPWLRKLAPLALERCLEHSADGRFALRQLEEVEVAIVTDRVIEDVHLRFLKTPGATDVITFEYGEIVISAETAAAYARQYKHDVNRELGLYIIHGLLHLNGYDDLTPGDAELMHRTQQDILEACLADLPTV</sequence>
<keyword evidence="2 7" id="KW-0540">Nuclease</keyword>
<comment type="function">
    <text evidence="7">Single strand-specific metallo-endoribonuclease involved in late-stage 70S ribosome quality control and in maturation of the 3' terminus of the 16S rRNA.</text>
</comment>
<evidence type="ECO:0000256" key="5">
    <source>
        <dbReference type="ARBA" id="ARBA00022801"/>
    </source>
</evidence>
<dbReference type="SUPFAM" id="SSF55486">
    <property type="entry name" value="Metalloproteases ('zincins'), catalytic domain"/>
    <property type="match status" value="1"/>
</dbReference>
<evidence type="ECO:0000256" key="4">
    <source>
        <dbReference type="ARBA" id="ARBA00022759"/>
    </source>
</evidence>
<dbReference type="InterPro" id="IPR023091">
    <property type="entry name" value="MetalPrtase_cat_dom_sf_prd"/>
</dbReference>
<dbReference type="PROSITE" id="PS01306">
    <property type="entry name" value="UPF0054"/>
    <property type="match status" value="1"/>
</dbReference>
<keyword evidence="7" id="KW-0963">Cytoplasm</keyword>
<evidence type="ECO:0000256" key="1">
    <source>
        <dbReference type="ARBA" id="ARBA00010875"/>
    </source>
</evidence>
<feature type="binding site" evidence="7">
    <location>
        <position position="109"/>
    </location>
    <ligand>
        <name>Zn(2+)</name>
        <dbReference type="ChEBI" id="CHEBI:29105"/>
        <note>catalytic</note>
    </ligand>
</feature>
<evidence type="ECO:0000313" key="9">
    <source>
        <dbReference type="Proteomes" id="UP000005824"/>
    </source>
</evidence>
<feature type="binding site" evidence="7">
    <location>
        <position position="119"/>
    </location>
    <ligand>
        <name>Zn(2+)</name>
        <dbReference type="ChEBI" id="CHEBI:29105"/>
        <note>catalytic</note>
    </ligand>
</feature>
<organism evidence="8 9">
    <name type="scientific">Chthoniobacter flavus Ellin428</name>
    <dbReference type="NCBI Taxonomy" id="497964"/>
    <lineage>
        <taxon>Bacteria</taxon>
        <taxon>Pseudomonadati</taxon>
        <taxon>Verrucomicrobiota</taxon>
        <taxon>Spartobacteria</taxon>
        <taxon>Chthoniobacterales</taxon>
        <taxon>Chthoniobacteraceae</taxon>
        <taxon>Chthoniobacter</taxon>
    </lineage>
</organism>
<keyword evidence="4 7" id="KW-0255">Endonuclease</keyword>
<dbReference type="Pfam" id="PF02130">
    <property type="entry name" value="YbeY"/>
    <property type="match status" value="1"/>
</dbReference>
<keyword evidence="3 7" id="KW-0479">Metal-binding</keyword>
<dbReference type="eggNOG" id="COG0319">
    <property type="taxonomic scope" value="Bacteria"/>
</dbReference>
<dbReference type="GO" id="GO:0008270">
    <property type="term" value="F:zinc ion binding"/>
    <property type="evidence" value="ECO:0007669"/>
    <property type="project" value="UniProtKB-UniRule"/>
</dbReference>
<name>B4DBP4_9BACT</name>
<accession>B4DBP4</accession>
<dbReference type="GO" id="GO:0006364">
    <property type="term" value="P:rRNA processing"/>
    <property type="evidence" value="ECO:0007669"/>
    <property type="project" value="UniProtKB-UniRule"/>
</dbReference>
<evidence type="ECO:0000256" key="7">
    <source>
        <dbReference type="HAMAP-Rule" id="MF_00009"/>
    </source>
</evidence>
<evidence type="ECO:0000256" key="2">
    <source>
        <dbReference type="ARBA" id="ARBA00022722"/>
    </source>
</evidence>
<dbReference type="STRING" id="497964.CfE428DRAFT_6335"/>
<dbReference type="GO" id="GO:0005737">
    <property type="term" value="C:cytoplasm"/>
    <property type="evidence" value="ECO:0007669"/>
    <property type="project" value="UniProtKB-SubCell"/>
</dbReference>
<dbReference type="InterPro" id="IPR002036">
    <property type="entry name" value="YbeY"/>
</dbReference>
<reference evidence="8 9" key="1">
    <citation type="journal article" date="2011" name="J. Bacteriol.">
        <title>Genome sequence of Chthoniobacter flavus Ellin428, an aerobic heterotrophic soil bacterium.</title>
        <authorList>
            <person name="Kant R."/>
            <person name="van Passel M.W."/>
            <person name="Palva A."/>
            <person name="Lucas S."/>
            <person name="Lapidus A."/>
            <person name="Glavina Del Rio T."/>
            <person name="Dalin E."/>
            <person name="Tice H."/>
            <person name="Bruce D."/>
            <person name="Goodwin L."/>
            <person name="Pitluck S."/>
            <person name="Larimer F.W."/>
            <person name="Land M.L."/>
            <person name="Hauser L."/>
            <person name="Sangwan P."/>
            <person name="de Vos W.M."/>
            <person name="Janssen P.H."/>
            <person name="Smidt H."/>
        </authorList>
    </citation>
    <scope>NUCLEOTIDE SEQUENCE [LARGE SCALE GENOMIC DNA]</scope>
    <source>
        <strain evidence="8 9">Ellin428</strain>
    </source>
</reference>
<comment type="cofactor">
    <cofactor evidence="7">
        <name>Zn(2+)</name>
        <dbReference type="ChEBI" id="CHEBI:29105"/>
    </cofactor>
    <text evidence="7">Binds 1 zinc ion.</text>
</comment>
<dbReference type="AlphaFoldDB" id="B4DBP4"/>
<dbReference type="GO" id="GO:0004222">
    <property type="term" value="F:metalloendopeptidase activity"/>
    <property type="evidence" value="ECO:0007669"/>
    <property type="project" value="InterPro"/>
</dbReference>
<keyword evidence="7" id="KW-0698">rRNA processing</keyword>